<dbReference type="InterPro" id="IPR052228">
    <property type="entry name" value="Sec_Metab_Biosynth_Oxidored"/>
</dbReference>
<reference evidence="2 3" key="1">
    <citation type="submission" date="2019-12" db="EMBL/GenBank/DDBJ databases">
        <title>A genome sequence resource for the geographically widespread anthracnose pathogen Colletotrichum asianum.</title>
        <authorList>
            <person name="Meng Y."/>
        </authorList>
    </citation>
    <scope>NUCLEOTIDE SEQUENCE [LARGE SCALE GENOMIC DNA]</scope>
    <source>
        <strain evidence="2 3">ICMP 18580</strain>
    </source>
</reference>
<dbReference type="PANTHER" id="PTHR47534:SF3">
    <property type="entry name" value="ALCOHOL DEHYDROGENASE-LIKE C-TERMINAL DOMAIN-CONTAINING PROTEIN"/>
    <property type="match status" value="1"/>
</dbReference>
<dbReference type="GO" id="GO:0016491">
    <property type="term" value="F:oxidoreductase activity"/>
    <property type="evidence" value="ECO:0007669"/>
    <property type="project" value="UniProtKB-KW"/>
</dbReference>
<dbReference type="EMBL" id="WOWK01000173">
    <property type="protein sequence ID" value="KAF0316077.1"/>
    <property type="molecule type" value="Genomic_DNA"/>
</dbReference>
<evidence type="ECO:0000256" key="1">
    <source>
        <dbReference type="ARBA" id="ARBA00023002"/>
    </source>
</evidence>
<protein>
    <submittedName>
        <fullName evidence="2">Short-chain dehydrogenase</fullName>
    </submittedName>
</protein>
<dbReference type="InterPro" id="IPR036291">
    <property type="entry name" value="NAD(P)-bd_dom_sf"/>
</dbReference>
<dbReference type="PANTHER" id="PTHR47534">
    <property type="entry name" value="YALI0E05731P"/>
    <property type="match status" value="1"/>
</dbReference>
<proteinExistence type="predicted"/>
<accession>A0A8H3VYK9</accession>
<sequence>MVNLDTVHAINRELVQSQKLVAVFTGGTGGIGPLSLKALATAVAKHNGQGLRAYLVGRNADAAEKIIKKCRAIYEAGEYHYIKVEDLSLVEQVDKACADIISSEERNASATGETARIDFLLLSHGGTIFLPRQDTKEGLDGTMARFYYSRIAFITSLMPLVLKSSLPAAVVSIYAAGMEGKLYPDDLSLRDLSHYNYSRARSHACYMHTLVFEELAKRHQGKLRFTHIYPGLVVHEGMGNPTNPWWIRILFTKVLPFLGVDVDLEESGARMVSLASPSYYPAQRLDSIGEVSSSAIAGTDGQPGSGSYMLTWNGESCYAAKKYASVDKDALRQKLWDHSNTVLEIIRAGKVFTE</sequence>
<evidence type="ECO:0000313" key="3">
    <source>
        <dbReference type="Proteomes" id="UP000434172"/>
    </source>
</evidence>
<keyword evidence="1" id="KW-0560">Oxidoreductase</keyword>
<dbReference type="Gene3D" id="3.40.50.720">
    <property type="entry name" value="NAD(P)-binding Rossmann-like Domain"/>
    <property type="match status" value="1"/>
</dbReference>
<organism evidence="2 3">
    <name type="scientific">Colletotrichum asianum</name>
    <dbReference type="NCBI Taxonomy" id="702518"/>
    <lineage>
        <taxon>Eukaryota</taxon>
        <taxon>Fungi</taxon>
        <taxon>Dikarya</taxon>
        <taxon>Ascomycota</taxon>
        <taxon>Pezizomycotina</taxon>
        <taxon>Sordariomycetes</taxon>
        <taxon>Hypocreomycetidae</taxon>
        <taxon>Glomerellales</taxon>
        <taxon>Glomerellaceae</taxon>
        <taxon>Colletotrichum</taxon>
        <taxon>Colletotrichum gloeosporioides species complex</taxon>
    </lineage>
</organism>
<dbReference type="OrthoDB" id="2898509at2759"/>
<dbReference type="SUPFAM" id="SSF51735">
    <property type="entry name" value="NAD(P)-binding Rossmann-fold domains"/>
    <property type="match status" value="1"/>
</dbReference>
<comment type="caution">
    <text evidence="2">The sequence shown here is derived from an EMBL/GenBank/DDBJ whole genome shotgun (WGS) entry which is preliminary data.</text>
</comment>
<name>A0A8H3VYK9_9PEZI</name>
<gene>
    <name evidence="2" type="ORF">GQ607_016686</name>
</gene>
<evidence type="ECO:0000313" key="2">
    <source>
        <dbReference type="EMBL" id="KAF0316077.1"/>
    </source>
</evidence>
<dbReference type="AlphaFoldDB" id="A0A8H3VYK9"/>
<keyword evidence="3" id="KW-1185">Reference proteome</keyword>
<dbReference type="Proteomes" id="UP000434172">
    <property type="component" value="Unassembled WGS sequence"/>
</dbReference>